<dbReference type="AlphaFoldDB" id="A0A9Q5HTG1"/>
<name>A0A9Q5HTG1_SANBA</name>
<feature type="region of interest" description="Disordered" evidence="1">
    <location>
        <begin position="1"/>
        <end position="24"/>
    </location>
</feature>
<evidence type="ECO:0000313" key="2">
    <source>
        <dbReference type="EMBL" id="OCB85677.1"/>
    </source>
</evidence>
<evidence type="ECO:0000313" key="3">
    <source>
        <dbReference type="Proteomes" id="UP000757232"/>
    </source>
</evidence>
<protein>
    <submittedName>
        <fullName evidence="2">Uncharacterized protein</fullName>
    </submittedName>
</protein>
<proteinExistence type="predicted"/>
<comment type="caution">
    <text evidence="2">The sequence shown here is derived from an EMBL/GenBank/DDBJ whole genome shotgun (WGS) entry which is preliminary data.</text>
</comment>
<dbReference type="OrthoDB" id="3264670at2759"/>
<keyword evidence="3" id="KW-1185">Reference proteome</keyword>
<gene>
    <name evidence="2" type="ORF">A7U60_g7328</name>
</gene>
<feature type="compositionally biased region" description="Polar residues" evidence="1">
    <location>
        <begin position="7"/>
        <end position="18"/>
    </location>
</feature>
<evidence type="ECO:0000256" key="1">
    <source>
        <dbReference type="SAM" id="MobiDB-lite"/>
    </source>
</evidence>
<organism evidence="2 3">
    <name type="scientific">Sanghuangporus baumii</name>
    <name type="common">Phellinus baumii</name>
    <dbReference type="NCBI Taxonomy" id="108892"/>
    <lineage>
        <taxon>Eukaryota</taxon>
        <taxon>Fungi</taxon>
        <taxon>Dikarya</taxon>
        <taxon>Basidiomycota</taxon>
        <taxon>Agaricomycotina</taxon>
        <taxon>Agaricomycetes</taxon>
        <taxon>Hymenochaetales</taxon>
        <taxon>Hymenochaetaceae</taxon>
        <taxon>Sanghuangporus</taxon>
    </lineage>
</organism>
<dbReference type="EMBL" id="LNZH02000208">
    <property type="protein sequence ID" value="OCB85677.1"/>
    <property type="molecule type" value="Genomic_DNA"/>
</dbReference>
<dbReference type="Proteomes" id="UP000757232">
    <property type="component" value="Unassembled WGS sequence"/>
</dbReference>
<sequence>MLAEEAITSSALQRSKTAPTPLVDSHGVSAAQLGEALVVGTIKASYVSGYRTKPGAFFHAKPDATIKGGALALAHGRGLDFALTAQTRGDPPLVSPRHDIRDNPFNLADFFPSRPGSPDHHPVEWARSPVAAEEGERTGENIDAEWRNALSARSLSMNALDEYAREVIAKESKLGILGLARVPSSFLKSIRENYFRPTKEEEEEHQEASTNVTPLEVYSTAIDEPFDDDTLCETMQSRRVAFSEREANTLPDRVPSIGLFSPATELEMEEVELGCATAMYSKLLGPEV</sequence>
<accession>A0A9Q5HTG1</accession>
<reference evidence="2" key="1">
    <citation type="submission" date="2016-06" db="EMBL/GenBank/DDBJ databases">
        <title>Draft Genome sequence of the fungus Inonotus baumii.</title>
        <authorList>
            <person name="Zhu H."/>
            <person name="Lin W."/>
        </authorList>
    </citation>
    <scope>NUCLEOTIDE SEQUENCE</scope>
    <source>
        <strain evidence="2">821</strain>
    </source>
</reference>